<keyword evidence="2" id="KW-0472">Membrane</keyword>
<organism evidence="3 4">
    <name type="scientific">Mucilaginibacter mali</name>
    <dbReference type="NCBI Taxonomy" id="2740462"/>
    <lineage>
        <taxon>Bacteria</taxon>
        <taxon>Pseudomonadati</taxon>
        <taxon>Bacteroidota</taxon>
        <taxon>Sphingobacteriia</taxon>
        <taxon>Sphingobacteriales</taxon>
        <taxon>Sphingobacteriaceae</taxon>
        <taxon>Mucilaginibacter</taxon>
    </lineage>
</organism>
<feature type="region of interest" description="Disordered" evidence="1">
    <location>
        <begin position="972"/>
        <end position="1045"/>
    </location>
</feature>
<keyword evidence="2" id="KW-0812">Transmembrane</keyword>
<feature type="region of interest" description="Disordered" evidence="1">
    <location>
        <begin position="680"/>
        <end position="848"/>
    </location>
</feature>
<feature type="compositionally biased region" description="Low complexity" evidence="1">
    <location>
        <begin position="726"/>
        <end position="735"/>
    </location>
</feature>
<reference evidence="3 4" key="1">
    <citation type="submission" date="2020-05" db="EMBL/GenBank/DDBJ databases">
        <title>Mucilaginibacter mali sp. nov.</title>
        <authorList>
            <person name="Kim H.S."/>
            <person name="Lee K.C."/>
            <person name="Suh M.K."/>
            <person name="Kim J.-S."/>
            <person name="Han K.-I."/>
            <person name="Eom M.K."/>
            <person name="Shin Y.K."/>
            <person name="Lee J.-S."/>
        </authorList>
    </citation>
    <scope>NUCLEOTIDE SEQUENCE [LARGE SCALE GENOMIC DNA]</scope>
    <source>
        <strain evidence="3 4">G2-14</strain>
    </source>
</reference>
<feature type="region of interest" description="Disordered" evidence="1">
    <location>
        <begin position="626"/>
        <end position="645"/>
    </location>
</feature>
<dbReference type="Proteomes" id="UP000505355">
    <property type="component" value="Chromosome"/>
</dbReference>
<keyword evidence="4" id="KW-1185">Reference proteome</keyword>
<name>A0A7D4UER6_9SPHI</name>
<proteinExistence type="predicted"/>
<evidence type="ECO:0000313" key="3">
    <source>
        <dbReference type="EMBL" id="QKJ32019.1"/>
    </source>
</evidence>
<feature type="region of interest" description="Disordered" evidence="1">
    <location>
        <begin position="1107"/>
        <end position="1130"/>
    </location>
</feature>
<evidence type="ECO:0008006" key="5">
    <source>
        <dbReference type="Google" id="ProtNLM"/>
    </source>
</evidence>
<evidence type="ECO:0000256" key="1">
    <source>
        <dbReference type="SAM" id="MobiDB-lite"/>
    </source>
</evidence>
<dbReference type="EMBL" id="CP054139">
    <property type="protein sequence ID" value="QKJ32019.1"/>
    <property type="molecule type" value="Genomic_DNA"/>
</dbReference>
<feature type="compositionally biased region" description="Basic and acidic residues" evidence="1">
    <location>
        <begin position="736"/>
        <end position="792"/>
    </location>
</feature>
<protein>
    <recommendedName>
        <fullName evidence="5">ATPase</fullName>
    </recommendedName>
</protein>
<dbReference type="AlphaFoldDB" id="A0A7D4UER6"/>
<feature type="compositionally biased region" description="Basic and acidic residues" evidence="1">
    <location>
        <begin position="698"/>
        <end position="725"/>
    </location>
</feature>
<feature type="compositionally biased region" description="Basic and acidic residues" evidence="1">
    <location>
        <begin position="1107"/>
        <end position="1126"/>
    </location>
</feature>
<dbReference type="KEGG" id="mmab:HQ865_20380"/>
<evidence type="ECO:0000313" key="4">
    <source>
        <dbReference type="Proteomes" id="UP000505355"/>
    </source>
</evidence>
<feature type="compositionally biased region" description="Low complexity" evidence="1">
    <location>
        <begin position="988"/>
        <end position="1037"/>
    </location>
</feature>
<feature type="compositionally biased region" description="Basic and acidic residues" evidence="1">
    <location>
        <begin position="626"/>
        <end position="635"/>
    </location>
</feature>
<keyword evidence="2" id="KW-1133">Transmembrane helix</keyword>
<feature type="transmembrane region" description="Helical" evidence="2">
    <location>
        <begin position="62"/>
        <end position="85"/>
    </location>
</feature>
<feature type="transmembrane region" description="Helical" evidence="2">
    <location>
        <begin position="162"/>
        <end position="181"/>
    </location>
</feature>
<feature type="compositionally biased region" description="Polar residues" evidence="1">
    <location>
        <begin position="579"/>
        <end position="592"/>
    </location>
</feature>
<gene>
    <name evidence="3" type="ORF">HQ865_20380</name>
</gene>
<sequence>MNQQSNYDLLIGKINLFIRKYYFNNLLRGLIFLGAGLFSAFVVITVSEYFGNFNTTARTALFYAFILLNLGLLFWLVVPSLLAWLKLGKTITHDEAAGIIGRHFSDVSDKLLNTLQLKKLADQDARHSQLIEASIDQKIADLKPVSFPSAVNLRENNRYLKYLIFPAGVICILAFAAPSILTESTKRLINHNKYYTPLAPFQFVVLNKSLNAVQGEDVNLELKMTGSKLPADVYVEVNGNTFKLDKENLARFHYLFSNLQQSTSFRLSANGFYSDPYQIKVNLKPSLLNFDVELSYPAYLHKKDESVLNAGDLTIPAGTTVKWKLHTQNADRVLFALDNKPLTISNSEKGMFEHTEHIRANAVYSLKPESNTVVRGDSASYRINVIADELPAITAIEKADSISSKAIYFNGRIQDDHGFSSLTFHYKSGKPGTNIDEKTISKTVKADLSGTQADFFYFWDMKDLVVKPGDELTYYFEVTDNDAVSGPKKARTPERTMKMPTEKELADQLEAGSRSVKEKMASAVKIAGQLEKDAQKLNQTLLNKNTLSFDEKKQIEDLLQKKKDLNDLIKDIQAENKRNQTMRQENQQQSQDLTDKQKQMDDLLKNVLDPQMQEMLDKLQQMMEMERKEPARDAVNKMQNENRNTKKELARLQALMKKMEFDQKLNQTVNQLNKLAEKQEQLADKTQQADKQNPQDKQNADKQNQDKQNADKQNGDKQNQDKQNADKQNQQNADKQNQDKQNGDKQDQADKEQLQKEQEKLNKEFEEIQKAMEDLKKQDDQQEEKENFDKQQNEQQSVKQDMQDSKEQLQKDNKSKASKSQKQAAQKMKKMAQKMQQDSEQSEQEQNAVDEQQLRELLKNLINSSFDQEKVMQTLRVTSGNDPNYVSLAQKQKDIKDNLKTAEDSLYAISKRVPQIQSTVNTEIASINDHIDKTLEYLGDRRTSEANREQQYTMTSMNNLALMLSDAKDQLQNSMKNSKSGKGKGKKQSQQSMQQMAKMQQQLNQNMQQMRDQMQQQQQQGNNPNQSQSQHQSMSEQFARMARAQQEIRQQLEKMDREQNKDARNGLGDLQKITKQMEQTENDLVNRKITDESLKRQQQIQVKLLEAEKAEQQREEDNKRDSHAGKDIPPGYIKALQSYQQAKAKQTEQIKTVPAALNLYYKQKIKTYFDQINAK</sequence>
<feature type="compositionally biased region" description="Basic and acidic residues" evidence="1">
    <location>
        <begin position="801"/>
        <end position="815"/>
    </location>
</feature>
<accession>A0A7D4UER6</accession>
<feature type="region of interest" description="Disordered" evidence="1">
    <location>
        <begin position="575"/>
        <end position="597"/>
    </location>
</feature>
<feature type="transmembrane region" description="Helical" evidence="2">
    <location>
        <begin position="26"/>
        <end position="50"/>
    </location>
</feature>
<dbReference type="RefSeq" id="WP_173416672.1">
    <property type="nucleotide sequence ID" value="NZ_CP054139.1"/>
</dbReference>
<evidence type="ECO:0000256" key="2">
    <source>
        <dbReference type="SAM" id="Phobius"/>
    </source>
</evidence>